<dbReference type="SMART" id="SM00061">
    <property type="entry name" value="MATH"/>
    <property type="match status" value="3"/>
</dbReference>
<dbReference type="Gene3D" id="2.60.210.10">
    <property type="entry name" value="Apoptosis, Tumor Necrosis Factor Receptor Associated Protein 2, Chain A"/>
    <property type="match status" value="4"/>
</dbReference>
<feature type="domain" description="MATH" evidence="2">
    <location>
        <begin position="389"/>
        <end position="522"/>
    </location>
</feature>
<evidence type="ECO:0000313" key="3">
    <source>
        <dbReference type="EMBL" id="ORY30279.1"/>
    </source>
</evidence>
<feature type="region of interest" description="Disordered" evidence="1">
    <location>
        <begin position="153"/>
        <end position="202"/>
    </location>
</feature>
<proteinExistence type="predicted"/>
<evidence type="ECO:0000313" key="4">
    <source>
        <dbReference type="Proteomes" id="UP000193920"/>
    </source>
</evidence>
<feature type="compositionally biased region" description="Polar residues" evidence="1">
    <location>
        <begin position="116"/>
        <end position="138"/>
    </location>
</feature>
<feature type="region of interest" description="Disordered" evidence="1">
    <location>
        <begin position="1"/>
        <end position="28"/>
    </location>
</feature>
<protein>
    <recommendedName>
        <fullName evidence="2">MATH domain-containing protein</fullName>
    </recommendedName>
</protein>
<dbReference type="STRING" id="1754190.A0A1Y2B612"/>
<dbReference type="InterPro" id="IPR002083">
    <property type="entry name" value="MATH/TRAF_dom"/>
</dbReference>
<feature type="domain" description="MATH" evidence="2">
    <location>
        <begin position="709"/>
        <end position="841"/>
    </location>
</feature>
<organism evidence="3 4">
    <name type="scientific">Neocallimastix californiae</name>
    <dbReference type="NCBI Taxonomy" id="1754190"/>
    <lineage>
        <taxon>Eukaryota</taxon>
        <taxon>Fungi</taxon>
        <taxon>Fungi incertae sedis</taxon>
        <taxon>Chytridiomycota</taxon>
        <taxon>Chytridiomycota incertae sedis</taxon>
        <taxon>Neocallimastigomycetes</taxon>
        <taxon>Neocallimastigales</taxon>
        <taxon>Neocallimastigaceae</taxon>
        <taxon>Neocallimastix</taxon>
    </lineage>
</organism>
<feature type="region of interest" description="Disordered" evidence="1">
    <location>
        <begin position="99"/>
        <end position="138"/>
    </location>
</feature>
<accession>A0A1Y2B612</accession>
<dbReference type="SUPFAM" id="SSF49599">
    <property type="entry name" value="TRAF domain-like"/>
    <property type="match status" value="4"/>
</dbReference>
<dbReference type="EMBL" id="MCOG01000175">
    <property type="protein sequence ID" value="ORY30279.1"/>
    <property type="molecule type" value="Genomic_DNA"/>
</dbReference>
<gene>
    <name evidence="3" type="ORF">LY90DRAFT_705462</name>
</gene>
<reference evidence="3 4" key="1">
    <citation type="submission" date="2016-08" db="EMBL/GenBank/DDBJ databases">
        <title>A Parts List for Fungal Cellulosomes Revealed by Comparative Genomics.</title>
        <authorList>
            <consortium name="DOE Joint Genome Institute"/>
            <person name="Haitjema C.H."/>
            <person name="Gilmore S.P."/>
            <person name="Henske J.K."/>
            <person name="Solomon K.V."/>
            <person name="De Groot R."/>
            <person name="Kuo A."/>
            <person name="Mondo S.J."/>
            <person name="Salamov A.A."/>
            <person name="Labutti K."/>
            <person name="Zhao Z."/>
            <person name="Chiniquy J."/>
            <person name="Barry K."/>
            <person name="Brewer H.M."/>
            <person name="Purvine S.O."/>
            <person name="Wright A.T."/>
            <person name="Boxma B."/>
            <person name="Van Alen T."/>
            <person name="Hackstein J.H."/>
            <person name="Baker S.E."/>
            <person name="Grigoriev I.V."/>
            <person name="O'Malley M.A."/>
        </authorList>
    </citation>
    <scope>NUCLEOTIDE SEQUENCE [LARGE SCALE GENOMIC DNA]</scope>
    <source>
        <strain evidence="3 4">G1</strain>
    </source>
</reference>
<keyword evidence="4" id="KW-1185">Reference proteome</keyword>
<feature type="compositionally biased region" description="Low complexity" evidence="1">
    <location>
        <begin position="177"/>
        <end position="188"/>
    </location>
</feature>
<dbReference type="OrthoDB" id="294378at2759"/>
<dbReference type="Proteomes" id="UP000193920">
    <property type="component" value="Unassembled WGS sequence"/>
</dbReference>
<feature type="domain" description="MATH" evidence="2">
    <location>
        <begin position="550"/>
        <end position="681"/>
    </location>
</feature>
<dbReference type="PANTHER" id="PTHR46162">
    <property type="entry name" value="TRAF-LIKE FAMILY PROTEIN"/>
    <property type="match status" value="1"/>
</dbReference>
<evidence type="ECO:0000259" key="2">
    <source>
        <dbReference type="PROSITE" id="PS50144"/>
    </source>
</evidence>
<dbReference type="AlphaFoldDB" id="A0A1Y2B612"/>
<sequence length="861" mass="102055">MSSIETSEKAIEKTEKNDSETIERNEPFYDPFDHYISQYNEYPKMGYDYIYSDQHQFPMQFMPPMNPVQTIPLMLPTDSTQSPIPPYLYSENSQFPMTDAPFPPLNYPQESPFPISETSIKNNYSPTQPENPQSEIQTQPPEISHLEIPNYDNQHQTQPIKPQQEIQPEKPQKQKPKQQIQQEQSQEPIPQPLPEQNSNLNNDNEKEKYISKLRSLLKNVNKNEYSIVEEKYIEWEIENWNELNNIEYSPEYTTGDNKWKFKLYPNRNNEEKNHISIYLENLNVKNDNLLRVFTNYVISMRNYKDFSENTAYDSALGYININQNTVGYDQYIEKSHLFNVNIETRKALVENNKTVIGAYIRVYKCISKDQYIEEIKSSISTNSDEIIEDDIYEWSIDHWNNLKNGEFSPEFVIGGYRWKLKLYPNGYNETLKDFVSIYLSSVDAQNNDTIHIYAKSIFYIRNNNDYACLKSFGEKLSPLNYTSKSYIWGAHHFIKKDDLFVKSHTTHQSLIENNKTVVGVYLRVFKYTKEKFINDIKRSINNENLVVLNEGYYEWKIEDWPNLKKEDLKSKFTLVGQRWELQLYPNGFSESFKNYVSLFMDNVDSLEDVSNHLCIKRVFYIRNMNDYSIYSSETSNITYYDKGCYSKGTGKLVKKTDLFSKKGLSNTSLIEDNKVVIGTYIRVFKYKEEQYLQEVCELIDDGNREIIDEDYFEWNIQDWEKLSYEILSPVFSVGGHKWRIKVYPHGNKQDGKNGYLTMALRNESMKDDKQYVYSNFAIVIRNTNDFSCFKSRELLSFRRFTKAENEFVMTRYTPKFFLHDPNNYYQRAIIENERATVGAFVRVYKNSIAKTYHRHHHHHHT</sequence>
<dbReference type="InterPro" id="IPR008974">
    <property type="entry name" value="TRAF-like"/>
</dbReference>
<comment type="caution">
    <text evidence="3">The sequence shown here is derived from an EMBL/GenBank/DDBJ whole genome shotgun (WGS) entry which is preliminary data.</text>
</comment>
<name>A0A1Y2B612_9FUNG</name>
<evidence type="ECO:0000256" key="1">
    <source>
        <dbReference type="SAM" id="MobiDB-lite"/>
    </source>
</evidence>
<dbReference type="PANTHER" id="PTHR46162:SF2">
    <property type="entry name" value="ANKYRIN REPEAT-CONTAINING PROTEIN-RELATED"/>
    <property type="match status" value="1"/>
</dbReference>
<dbReference type="Pfam" id="PF22486">
    <property type="entry name" value="MATH_2"/>
    <property type="match status" value="3"/>
</dbReference>
<feature type="domain" description="MATH" evidence="2">
    <location>
        <begin position="230"/>
        <end position="360"/>
    </location>
</feature>
<dbReference type="PROSITE" id="PS50144">
    <property type="entry name" value="MATH"/>
    <property type="match status" value="4"/>
</dbReference>